<dbReference type="RefSeq" id="XP_066914637.1">
    <property type="nucleotide sequence ID" value="XM_067058536.1"/>
</dbReference>
<evidence type="ECO:0000256" key="3">
    <source>
        <dbReference type="ARBA" id="ARBA00022692"/>
    </source>
</evidence>
<evidence type="ECO:0000256" key="1">
    <source>
        <dbReference type="ARBA" id="ARBA00004370"/>
    </source>
</evidence>
<dbReference type="AlphaFoldDB" id="A0A7M5XHP8"/>
<dbReference type="PANTHER" id="PTHR14948">
    <property type="entry name" value="NG5"/>
    <property type="match status" value="1"/>
</dbReference>
<dbReference type="Pfam" id="PF04505">
    <property type="entry name" value="CD225"/>
    <property type="match status" value="1"/>
</dbReference>
<keyword evidence="4 7" id="KW-1133">Transmembrane helix</keyword>
<feature type="transmembrane region" description="Helical" evidence="7">
    <location>
        <begin position="144"/>
        <end position="166"/>
    </location>
</feature>
<organism evidence="8 9">
    <name type="scientific">Clytia hemisphaerica</name>
    <dbReference type="NCBI Taxonomy" id="252671"/>
    <lineage>
        <taxon>Eukaryota</taxon>
        <taxon>Metazoa</taxon>
        <taxon>Cnidaria</taxon>
        <taxon>Hydrozoa</taxon>
        <taxon>Hydroidolina</taxon>
        <taxon>Leptothecata</taxon>
        <taxon>Obeliida</taxon>
        <taxon>Clytiidae</taxon>
        <taxon>Clytia</taxon>
    </lineage>
</organism>
<dbReference type="PANTHER" id="PTHR14948:SF25">
    <property type="entry name" value="DUF4190 DOMAIN-CONTAINING PROTEIN"/>
    <property type="match status" value="1"/>
</dbReference>
<keyword evidence="3 7" id="KW-0812">Transmembrane</keyword>
<feature type="compositionally biased region" description="Polar residues" evidence="6">
    <location>
        <begin position="41"/>
        <end position="56"/>
    </location>
</feature>
<feature type="compositionally biased region" description="Polar residues" evidence="6">
    <location>
        <begin position="17"/>
        <end position="26"/>
    </location>
</feature>
<dbReference type="EnsemblMetazoa" id="CLYHEMT023450.1">
    <property type="protein sequence ID" value="CLYHEMP023450.1"/>
    <property type="gene ID" value="CLYHEMG023450"/>
</dbReference>
<dbReference type="InterPro" id="IPR051423">
    <property type="entry name" value="CD225/Dispanin"/>
</dbReference>
<evidence type="ECO:0000313" key="8">
    <source>
        <dbReference type="EnsemblMetazoa" id="CLYHEMP023450.1"/>
    </source>
</evidence>
<feature type="transmembrane region" description="Helical" evidence="7">
    <location>
        <begin position="98"/>
        <end position="123"/>
    </location>
</feature>
<evidence type="ECO:0000256" key="2">
    <source>
        <dbReference type="ARBA" id="ARBA00006843"/>
    </source>
</evidence>
<protein>
    <submittedName>
        <fullName evidence="8">Uncharacterized protein</fullName>
    </submittedName>
</protein>
<name>A0A7M5XHP8_9CNID</name>
<evidence type="ECO:0000256" key="6">
    <source>
        <dbReference type="SAM" id="MobiDB-lite"/>
    </source>
</evidence>
<comment type="similarity">
    <text evidence="2">Belongs to the CD225/Dispanin family.</text>
</comment>
<proteinExistence type="inferred from homology"/>
<evidence type="ECO:0000313" key="9">
    <source>
        <dbReference type="Proteomes" id="UP000594262"/>
    </source>
</evidence>
<evidence type="ECO:0000256" key="4">
    <source>
        <dbReference type="ARBA" id="ARBA00022989"/>
    </source>
</evidence>
<dbReference type="Proteomes" id="UP000594262">
    <property type="component" value="Unplaced"/>
</dbReference>
<dbReference type="OrthoDB" id="5987581at2759"/>
<dbReference type="GO" id="GO:0016020">
    <property type="term" value="C:membrane"/>
    <property type="evidence" value="ECO:0007669"/>
    <property type="project" value="UniProtKB-SubCell"/>
</dbReference>
<comment type="subcellular location">
    <subcellularLocation>
        <location evidence="1">Membrane</location>
    </subcellularLocation>
</comment>
<keyword evidence="9" id="KW-1185">Reference proteome</keyword>
<accession>A0A7M5XHP8</accession>
<reference evidence="8" key="1">
    <citation type="submission" date="2021-01" db="UniProtKB">
        <authorList>
            <consortium name="EnsemblMetazoa"/>
        </authorList>
    </citation>
    <scope>IDENTIFICATION</scope>
</reference>
<dbReference type="GeneID" id="136801870"/>
<feature type="region of interest" description="Disordered" evidence="6">
    <location>
        <begin position="1"/>
        <end position="56"/>
    </location>
</feature>
<keyword evidence="5 7" id="KW-0472">Membrane</keyword>
<evidence type="ECO:0000256" key="5">
    <source>
        <dbReference type="ARBA" id="ARBA00023136"/>
    </source>
</evidence>
<sequence length="179" mass="20135">MEQQKQTEAPPAYQEGQWDSEQQTRGSGDASLKGYPLPPTAQHQQPTSYGNQPPMYYQQTPCQQQPGYVYGAPPPPPGTVYMAPQQVVMEPPPPDWALLSWFTCLCCCWPIGLIAVIKSLDVGSAIRSGDMVRAKESSESAKKFAYLAFACGIFFSLLWLILWIIFADQIHSHRRHFHF</sequence>
<evidence type="ECO:0000256" key="7">
    <source>
        <dbReference type="SAM" id="Phobius"/>
    </source>
</evidence>
<dbReference type="InterPro" id="IPR007593">
    <property type="entry name" value="CD225/Dispanin_fam"/>
</dbReference>